<evidence type="ECO:0000313" key="2">
    <source>
        <dbReference type="EMBL" id="ODQ75975.1"/>
    </source>
</evidence>
<dbReference type="Proteomes" id="UP000094385">
    <property type="component" value="Unassembled WGS sequence"/>
</dbReference>
<dbReference type="AlphaFoldDB" id="A0A1E3QE45"/>
<organism evidence="2 3">
    <name type="scientific">Lipomyces starkeyi NRRL Y-11557</name>
    <dbReference type="NCBI Taxonomy" id="675824"/>
    <lineage>
        <taxon>Eukaryota</taxon>
        <taxon>Fungi</taxon>
        <taxon>Dikarya</taxon>
        <taxon>Ascomycota</taxon>
        <taxon>Saccharomycotina</taxon>
        <taxon>Lipomycetes</taxon>
        <taxon>Lipomycetales</taxon>
        <taxon>Lipomycetaceae</taxon>
        <taxon>Lipomyces</taxon>
    </lineage>
</organism>
<accession>A0A1E3QE45</accession>
<keyword evidence="3" id="KW-1185">Reference proteome</keyword>
<proteinExistence type="predicted"/>
<evidence type="ECO:0000256" key="1">
    <source>
        <dbReference type="SAM" id="Phobius"/>
    </source>
</evidence>
<feature type="transmembrane region" description="Helical" evidence="1">
    <location>
        <begin position="32"/>
        <end position="50"/>
    </location>
</feature>
<reference evidence="2 3" key="1">
    <citation type="journal article" date="2016" name="Proc. Natl. Acad. Sci. U.S.A.">
        <title>Comparative genomics of biotechnologically important yeasts.</title>
        <authorList>
            <person name="Riley R."/>
            <person name="Haridas S."/>
            <person name="Wolfe K.H."/>
            <person name="Lopes M.R."/>
            <person name="Hittinger C.T."/>
            <person name="Goeker M."/>
            <person name="Salamov A.A."/>
            <person name="Wisecaver J.H."/>
            <person name="Long T.M."/>
            <person name="Calvey C.H."/>
            <person name="Aerts A.L."/>
            <person name="Barry K.W."/>
            <person name="Choi C."/>
            <person name="Clum A."/>
            <person name="Coughlan A.Y."/>
            <person name="Deshpande S."/>
            <person name="Douglass A.P."/>
            <person name="Hanson S.J."/>
            <person name="Klenk H.-P."/>
            <person name="LaButti K.M."/>
            <person name="Lapidus A."/>
            <person name="Lindquist E.A."/>
            <person name="Lipzen A.M."/>
            <person name="Meier-Kolthoff J.P."/>
            <person name="Ohm R.A."/>
            <person name="Otillar R.P."/>
            <person name="Pangilinan J.L."/>
            <person name="Peng Y."/>
            <person name="Rokas A."/>
            <person name="Rosa C.A."/>
            <person name="Scheuner C."/>
            <person name="Sibirny A.A."/>
            <person name="Slot J.C."/>
            <person name="Stielow J.B."/>
            <person name="Sun H."/>
            <person name="Kurtzman C.P."/>
            <person name="Blackwell M."/>
            <person name="Grigoriev I.V."/>
            <person name="Jeffries T.W."/>
        </authorList>
    </citation>
    <scope>NUCLEOTIDE SEQUENCE [LARGE SCALE GENOMIC DNA]</scope>
    <source>
        <strain evidence="2 3">NRRL Y-11557</strain>
    </source>
</reference>
<gene>
    <name evidence="2" type="ORF">LIPSTDRAFT_223411</name>
</gene>
<protein>
    <submittedName>
        <fullName evidence="2">Uncharacterized protein</fullName>
    </submittedName>
</protein>
<name>A0A1E3QE45_LIPST</name>
<keyword evidence="1" id="KW-0472">Membrane</keyword>
<evidence type="ECO:0000313" key="3">
    <source>
        <dbReference type="Proteomes" id="UP000094385"/>
    </source>
</evidence>
<keyword evidence="1" id="KW-0812">Transmembrane</keyword>
<dbReference type="EMBL" id="KV454290">
    <property type="protein sequence ID" value="ODQ75975.1"/>
    <property type="molecule type" value="Genomic_DNA"/>
</dbReference>
<sequence length="71" mass="8121">MGNPNRKPFDDNFLDIESFTVDVNHLRFPYDFFLTFSLASTFLISVLSNIDIKIPTLFGPVADHCDILQNI</sequence>
<keyword evidence="1" id="KW-1133">Transmembrane helix</keyword>